<dbReference type="Gene3D" id="2.40.128.20">
    <property type="match status" value="1"/>
</dbReference>
<evidence type="ECO:0000313" key="4">
    <source>
        <dbReference type="Proteomes" id="UP000054558"/>
    </source>
</evidence>
<dbReference type="InterPro" id="IPR010788">
    <property type="entry name" value="VDE_dom"/>
</dbReference>
<feature type="domain" description="VDE lipocalin" evidence="2">
    <location>
        <begin position="143"/>
        <end position="383"/>
    </location>
</feature>
<accession>A0A1Y1IH02</accession>
<gene>
    <name evidence="3" type="ORF">KFL_006040070</name>
</gene>
<dbReference type="AlphaFoldDB" id="A0A1Y1IH02"/>
<proteinExistence type="predicted"/>
<dbReference type="PANTHER" id="PTHR33970:SF1">
    <property type="entry name" value="VIOLAXANTHIN DE-EPOXIDASE, CHLOROPLASTIC"/>
    <property type="match status" value="1"/>
</dbReference>
<dbReference type="GO" id="GO:0010028">
    <property type="term" value="P:xanthophyll cycle"/>
    <property type="evidence" value="ECO:0007669"/>
    <property type="project" value="InterPro"/>
</dbReference>
<dbReference type="PANTHER" id="PTHR33970">
    <property type="entry name" value="VIOLAXANTHIN DE-EPOXIDASE, CHLOROPLASTIC-RELATED"/>
    <property type="match status" value="1"/>
</dbReference>
<organism evidence="3 4">
    <name type="scientific">Klebsormidium nitens</name>
    <name type="common">Green alga</name>
    <name type="synonym">Ulothrix nitens</name>
    <dbReference type="NCBI Taxonomy" id="105231"/>
    <lineage>
        <taxon>Eukaryota</taxon>
        <taxon>Viridiplantae</taxon>
        <taxon>Streptophyta</taxon>
        <taxon>Klebsormidiophyceae</taxon>
        <taxon>Klebsormidiales</taxon>
        <taxon>Klebsormidiaceae</taxon>
        <taxon>Klebsormidium</taxon>
    </lineage>
</organism>
<evidence type="ECO:0000256" key="1">
    <source>
        <dbReference type="SAM" id="MobiDB-lite"/>
    </source>
</evidence>
<evidence type="ECO:0000313" key="3">
    <source>
        <dbReference type="EMBL" id="GAQ90135.1"/>
    </source>
</evidence>
<dbReference type="GO" id="GO:0016491">
    <property type="term" value="F:oxidoreductase activity"/>
    <property type="evidence" value="ECO:0000318"/>
    <property type="project" value="GO_Central"/>
</dbReference>
<name>A0A1Y1IH02_KLENI</name>
<dbReference type="GO" id="GO:0046422">
    <property type="term" value="F:violaxanthin de-epoxidase activity"/>
    <property type="evidence" value="ECO:0007669"/>
    <property type="project" value="InterPro"/>
</dbReference>
<dbReference type="Pfam" id="PF07137">
    <property type="entry name" value="VDE"/>
    <property type="match status" value="1"/>
</dbReference>
<reference evidence="3 4" key="1">
    <citation type="journal article" date="2014" name="Nat. Commun.">
        <title>Klebsormidium flaccidum genome reveals primary factors for plant terrestrial adaptation.</title>
        <authorList>
            <person name="Hori K."/>
            <person name="Maruyama F."/>
            <person name="Fujisawa T."/>
            <person name="Togashi T."/>
            <person name="Yamamoto N."/>
            <person name="Seo M."/>
            <person name="Sato S."/>
            <person name="Yamada T."/>
            <person name="Mori H."/>
            <person name="Tajima N."/>
            <person name="Moriyama T."/>
            <person name="Ikeuchi M."/>
            <person name="Watanabe M."/>
            <person name="Wada H."/>
            <person name="Kobayashi K."/>
            <person name="Saito M."/>
            <person name="Masuda T."/>
            <person name="Sasaki-Sekimoto Y."/>
            <person name="Mashiguchi K."/>
            <person name="Awai K."/>
            <person name="Shimojima M."/>
            <person name="Masuda S."/>
            <person name="Iwai M."/>
            <person name="Nobusawa T."/>
            <person name="Narise T."/>
            <person name="Kondo S."/>
            <person name="Saito H."/>
            <person name="Sato R."/>
            <person name="Murakawa M."/>
            <person name="Ihara Y."/>
            <person name="Oshima-Yamada Y."/>
            <person name="Ohtaka K."/>
            <person name="Satoh M."/>
            <person name="Sonobe K."/>
            <person name="Ishii M."/>
            <person name="Ohtani R."/>
            <person name="Kanamori-Sato M."/>
            <person name="Honoki R."/>
            <person name="Miyazaki D."/>
            <person name="Mochizuki H."/>
            <person name="Umetsu J."/>
            <person name="Higashi K."/>
            <person name="Shibata D."/>
            <person name="Kamiya Y."/>
            <person name="Sato N."/>
            <person name="Nakamura Y."/>
            <person name="Tabata S."/>
            <person name="Ida S."/>
            <person name="Kurokawa K."/>
            <person name="Ohta H."/>
        </authorList>
    </citation>
    <scope>NUCLEOTIDE SEQUENCE [LARGE SCALE GENOMIC DNA]</scope>
    <source>
        <strain evidence="3 4">NIES-2285</strain>
    </source>
</reference>
<sequence length="466" mass="51128">MPSAVCSPVVGAVAPFAGTALRRDSSRQSPAASLPLDGALQKHGLFAPLVGPKSRNALRKSKRLSSSRPLGCTVASASQKQERPHVRAPPVGPSEEANGASAAPFWRSMQKRVVVPMLAAGVAVTLLGGAVPSASAADALKTCQCLLQNCAAQLAECLENPSCAANIACLNTCNGRPDETECQIQCGDLFQNSVVDNFNKCAVSEKGCVPQKQDEGKFPEPKPDALVPEFDTSKFTGEWYISAGLNRIFDTFDCQLHNFEAPAPQQVTGNLTWRINTPDGGFFTRSAVQNFKQDPQRPGILYNHGNEFLHYEDDWYIVSSKIEGGPDDYVFVYYRGRNDAWTGYGGAVVYTRAKTIPDNVLPEIKEAAKRVGLDYSQFKMTDNTCGPQQPLVYRLATQAKMGLDNLWQSLQNEEMELEKIIEEEEAFLLKTLDKDEKKLLNRLNMRAYEVEQLFKGGLPSRPKAQE</sequence>
<dbReference type="OMA" id="EHLFDRR"/>
<evidence type="ECO:0000259" key="2">
    <source>
        <dbReference type="Pfam" id="PF07137"/>
    </source>
</evidence>
<protein>
    <submittedName>
        <fullName evidence="3">Violaxanthin de-epoxidase</fullName>
    </submittedName>
</protein>
<dbReference type="SUPFAM" id="SSF50814">
    <property type="entry name" value="Lipocalins"/>
    <property type="match status" value="1"/>
</dbReference>
<dbReference type="Proteomes" id="UP000054558">
    <property type="component" value="Unassembled WGS sequence"/>
</dbReference>
<dbReference type="STRING" id="105231.A0A1Y1IH02"/>
<dbReference type="InterPro" id="IPR012674">
    <property type="entry name" value="Calycin"/>
</dbReference>
<dbReference type="InterPro" id="IPR044682">
    <property type="entry name" value="VDE"/>
</dbReference>
<dbReference type="EMBL" id="DF237553">
    <property type="protein sequence ID" value="GAQ90135.1"/>
    <property type="molecule type" value="Genomic_DNA"/>
</dbReference>
<feature type="region of interest" description="Disordered" evidence="1">
    <location>
        <begin position="58"/>
        <end position="99"/>
    </location>
</feature>
<keyword evidence="4" id="KW-1185">Reference proteome</keyword>
<dbReference type="OrthoDB" id="10258187at2759"/>